<dbReference type="NCBIfam" id="NF038093">
    <property type="entry name" value="GrdX"/>
    <property type="match status" value="1"/>
</dbReference>
<dbReference type="STRING" id="592015.HMPREF1705_02979"/>
<evidence type="ECO:0000313" key="2">
    <source>
        <dbReference type="Proteomes" id="UP000005273"/>
    </source>
</evidence>
<sequence length="148" mass="17083">MDRGGIWRMSFFYEVVTNNPRLKHIAGCVYLEGCPLDVLAMLRDKVHDGYRLISHPLTGNIPPGRRLYLTVLLASSTSDDDFVDQESLNLIERALEIYERVDRNHIDLDPSSIEDMQFLDEQLMMPVFYQYGILSIGRCTEIDRIEQG</sequence>
<keyword evidence="2" id="KW-1185">Reference proteome</keyword>
<gene>
    <name evidence="1" type="ORF">HMPREF1705_02979</name>
</gene>
<protein>
    <recommendedName>
        <fullName evidence="3">GrdX family protein</fullName>
    </recommendedName>
</protein>
<dbReference type="AlphaFoldDB" id="A0A0T5XBK4"/>
<proteinExistence type="predicted"/>
<accession>A0A0T5XBK4</accession>
<evidence type="ECO:0008006" key="3">
    <source>
        <dbReference type="Google" id="ProtNLM"/>
    </source>
</evidence>
<reference evidence="2" key="1">
    <citation type="submission" date="2012-09" db="EMBL/GenBank/DDBJ databases">
        <authorList>
            <person name="Weinstock G."/>
            <person name="Sodergren E."/>
            <person name="Clifton S."/>
            <person name="Fulton L."/>
            <person name="Fulton B."/>
            <person name="Courtney L."/>
            <person name="Fronick C."/>
            <person name="Harrison M."/>
            <person name="Strong C."/>
            <person name="Farmer C."/>
            <person name="Delehaunty K."/>
            <person name="Markovic C."/>
            <person name="Hall O."/>
            <person name="Minx P."/>
            <person name="Tomlinson C."/>
            <person name="Mitreva M."/>
            <person name="Nelson J."/>
            <person name="Hou S."/>
            <person name="Wollam A."/>
            <person name="Pepin K.H."/>
            <person name="Johnson M."/>
            <person name="Bhonagiri V."/>
            <person name="Nash W.E."/>
            <person name="Suruliraj S."/>
            <person name="Warren W."/>
            <person name="Chinwalla A."/>
            <person name="Mardis E.R."/>
            <person name="Wilson R.K."/>
        </authorList>
    </citation>
    <scope>NUCLEOTIDE SEQUENCE [LARGE SCALE GENOMIC DNA]</scope>
    <source>
        <strain evidence="2">OS1</strain>
    </source>
</reference>
<dbReference type="EMBL" id="ACJX03000001">
    <property type="protein sequence ID" value="KRT35731.1"/>
    <property type="molecule type" value="Genomic_DNA"/>
</dbReference>
<comment type="caution">
    <text evidence="1">The sequence shown here is derived from an EMBL/GenBank/DDBJ whole genome shotgun (WGS) entry which is preliminary data.</text>
</comment>
<name>A0A0T5XBK4_9BACT</name>
<dbReference type="Proteomes" id="UP000005273">
    <property type="component" value="Unassembled WGS sequence"/>
</dbReference>
<organism evidence="1 2">
    <name type="scientific">Acetomicrobium hydrogeniformans ATCC BAA-1850</name>
    <dbReference type="NCBI Taxonomy" id="592015"/>
    <lineage>
        <taxon>Bacteria</taxon>
        <taxon>Thermotogati</taxon>
        <taxon>Synergistota</taxon>
        <taxon>Synergistia</taxon>
        <taxon>Synergistales</taxon>
        <taxon>Acetomicrobiaceae</taxon>
        <taxon>Acetomicrobium</taxon>
    </lineage>
</organism>
<dbReference type="InterPro" id="IPR047735">
    <property type="entry name" value="GrdX-like"/>
</dbReference>
<dbReference type="eggNOG" id="ENOG5032Y6H">
    <property type="taxonomic scope" value="Bacteria"/>
</dbReference>
<evidence type="ECO:0000313" key="1">
    <source>
        <dbReference type="EMBL" id="KRT35731.1"/>
    </source>
</evidence>